<feature type="domain" description="ABC transmembrane type-1" evidence="8">
    <location>
        <begin position="70"/>
        <end position="274"/>
    </location>
</feature>
<comment type="caution">
    <text evidence="9">The sequence shown here is derived from an EMBL/GenBank/DDBJ whole genome shotgun (WGS) entry which is preliminary data.</text>
</comment>
<feature type="transmembrane region" description="Helical" evidence="7">
    <location>
        <begin position="184"/>
        <end position="206"/>
    </location>
</feature>
<name>H3S991_9BACL</name>
<dbReference type="GO" id="GO:0005886">
    <property type="term" value="C:plasma membrane"/>
    <property type="evidence" value="ECO:0007669"/>
    <property type="project" value="UniProtKB-SubCell"/>
</dbReference>
<evidence type="ECO:0000256" key="3">
    <source>
        <dbReference type="ARBA" id="ARBA00022475"/>
    </source>
</evidence>
<dbReference type="STRING" id="1131935.PDENDC454_00455"/>
<gene>
    <name evidence="9" type="ORF">PDENDC454_00455</name>
</gene>
<reference evidence="9 10" key="1">
    <citation type="journal article" date="2012" name="J. Bacteriol.">
        <title>Genome Sequence of the Pattern-Forming Social Bacterium Paenibacillus dendritiformis C454 Chiral Morphotype.</title>
        <authorList>
            <person name="Sirota-Madi A."/>
            <person name="Olender T."/>
            <person name="Helman Y."/>
            <person name="Brainis I."/>
            <person name="Finkelshtein A."/>
            <person name="Roth D."/>
            <person name="Hagai E."/>
            <person name="Leshkowitz D."/>
            <person name="Brodsky L."/>
            <person name="Galatenko V."/>
            <person name="Nikolaev V."/>
            <person name="Gutnick D.L."/>
            <person name="Lancet D."/>
            <person name="Ben-Jacob E."/>
        </authorList>
    </citation>
    <scope>NUCLEOTIDE SEQUENCE [LARGE SCALE GENOMIC DNA]</scope>
    <source>
        <strain evidence="9 10">C454</strain>
    </source>
</reference>
<evidence type="ECO:0000256" key="5">
    <source>
        <dbReference type="ARBA" id="ARBA00022989"/>
    </source>
</evidence>
<dbReference type="Proteomes" id="UP000003900">
    <property type="component" value="Unassembled WGS sequence"/>
</dbReference>
<keyword evidence="10" id="KW-1185">Reference proteome</keyword>
<evidence type="ECO:0000256" key="6">
    <source>
        <dbReference type="ARBA" id="ARBA00023136"/>
    </source>
</evidence>
<dbReference type="InterPro" id="IPR000515">
    <property type="entry name" value="MetI-like"/>
</dbReference>
<comment type="similarity">
    <text evidence="7">Belongs to the binding-protein-dependent transport system permease family.</text>
</comment>
<keyword evidence="4 7" id="KW-0812">Transmembrane</keyword>
<dbReference type="PATRIC" id="fig|1131935.3.peg.92"/>
<dbReference type="InterPro" id="IPR035906">
    <property type="entry name" value="MetI-like_sf"/>
</dbReference>
<sequence length="292" mass="32388">MIAQTMKSRVADVIIWILLLALTLSCLFPLLNMVAISLSDNAAASANLVGLFPVNFTWSSYEKLLSDSQFWRSFMISVERVVLGLGVNMALMILMAYPLSKSSKQFRGQKVYMNIVIFAMLFSGGLIPTFMVVKQLGLLDSIWALILPGAVPIGNVILLMNAFRAVPKSLEEAAKIDGASQWRILFSVYLPVVLPTLATVMLFTIVGHWNDYFSALVYINKTSNYPLQTYIQQLSVEVQNITDPAKLAEYAKISDRTLNSAKIVVSTLPLLLIYPFLQKYFVSGIVVGSVKE</sequence>
<dbReference type="PANTHER" id="PTHR43744">
    <property type="entry name" value="ABC TRANSPORTER PERMEASE PROTEIN MG189-RELATED-RELATED"/>
    <property type="match status" value="1"/>
</dbReference>
<dbReference type="CDD" id="cd06261">
    <property type="entry name" value="TM_PBP2"/>
    <property type="match status" value="1"/>
</dbReference>
<dbReference type="PANTHER" id="PTHR43744:SF9">
    <property type="entry name" value="POLYGALACTURONAN_RHAMNOGALACTURONAN TRANSPORT SYSTEM PERMEASE PROTEIN YTCP"/>
    <property type="match status" value="1"/>
</dbReference>
<comment type="subcellular location">
    <subcellularLocation>
        <location evidence="1 7">Cell membrane</location>
        <topology evidence="1 7">Multi-pass membrane protein</topology>
    </subcellularLocation>
</comment>
<evidence type="ECO:0000256" key="7">
    <source>
        <dbReference type="RuleBase" id="RU363032"/>
    </source>
</evidence>
<evidence type="ECO:0000313" key="9">
    <source>
        <dbReference type="EMBL" id="EHQ64339.1"/>
    </source>
</evidence>
<evidence type="ECO:0000256" key="2">
    <source>
        <dbReference type="ARBA" id="ARBA00022448"/>
    </source>
</evidence>
<accession>H3S991</accession>
<dbReference type="Pfam" id="PF00528">
    <property type="entry name" value="BPD_transp_1"/>
    <property type="match status" value="1"/>
</dbReference>
<evidence type="ECO:0000259" key="8">
    <source>
        <dbReference type="PROSITE" id="PS50928"/>
    </source>
</evidence>
<keyword evidence="2 7" id="KW-0813">Transport</keyword>
<dbReference type="Gene3D" id="1.10.3720.10">
    <property type="entry name" value="MetI-like"/>
    <property type="match status" value="1"/>
</dbReference>
<proteinExistence type="inferred from homology"/>
<evidence type="ECO:0000313" key="10">
    <source>
        <dbReference type="Proteomes" id="UP000003900"/>
    </source>
</evidence>
<evidence type="ECO:0000256" key="1">
    <source>
        <dbReference type="ARBA" id="ARBA00004651"/>
    </source>
</evidence>
<feature type="transmembrane region" description="Helical" evidence="7">
    <location>
        <begin position="70"/>
        <end position="99"/>
    </location>
</feature>
<protein>
    <submittedName>
        <fullName evidence="9">Sugar ABC transporter permease</fullName>
    </submittedName>
</protein>
<dbReference type="AlphaFoldDB" id="H3S991"/>
<dbReference type="EMBL" id="AHKH01000001">
    <property type="protein sequence ID" value="EHQ64339.1"/>
    <property type="molecule type" value="Genomic_DNA"/>
</dbReference>
<dbReference type="PROSITE" id="PS50928">
    <property type="entry name" value="ABC_TM1"/>
    <property type="match status" value="1"/>
</dbReference>
<dbReference type="RefSeq" id="WP_006674603.1">
    <property type="nucleotide sequence ID" value="NZ_AHKH01000001.1"/>
</dbReference>
<dbReference type="PROSITE" id="PS51257">
    <property type="entry name" value="PROKAR_LIPOPROTEIN"/>
    <property type="match status" value="1"/>
</dbReference>
<keyword evidence="5 7" id="KW-1133">Transmembrane helix</keyword>
<dbReference type="GO" id="GO:0055085">
    <property type="term" value="P:transmembrane transport"/>
    <property type="evidence" value="ECO:0007669"/>
    <property type="project" value="InterPro"/>
</dbReference>
<feature type="transmembrane region" description="Helical" evidence="7">
    <location>
        <begin position="111"/>
        <end position="130"/>
    </location>
</feature>
<feature type="transmembrane region" description="Helical" evidence="7">
    <location>
        <begin position="142"/>
        <end position="163"/>
    </location>
</feature>
<keyword evidence="3" id="KW-1003">Cell membrane</keyword>
<organism evidence="9 10">
    <name type="scientific">Paenibacillus dendritiformis C454</name>
    <dbReference type="NCBI Taxonomy" id="1131935"/>
    <lineage>
        <taxon>Bacteria</taxon>
        <taxon>Bacillati</taxon>
        <taxon>Bacillota</taxon>
        <taxon>Bacilli</taxon>
        <taxon>Bacillales</taxon>
        <taxon>Paenibacillaceae</taxon>
        <taxon>Paenibacillus</taxon>
    </lineage>
</organism>
<keyword evidence="6 7" id="KW-0472">Membrane</keyword>
<dbReference type="SUPFAM" id="SSF161098">
    <property type="entry name" value="MetI-like"/>
    <property type="match status" value="1"/>
</dbReference>
<evidence type="ECO:0000256" key="4">
    <source>
        <dbReference type="ARBA" id="ARBA00022692"/>
    </source>
</evidence>